<dbReference type="Gene3D" id="3.30.70.20">
    <property type="match status" value="1"/>
</dbReference>
<dbReference type="InterPro" id="IPR017900">
    <property type="entry name" value="4Fe4S_Fe_S_CS"/>
</dbReference>
<accession>A0AAX0Q6Y2</accession>
<proteinExistence type="predicted"/>
<dbReference type="SUPFAM" id="SSF54862">
    <property type="entry name" value="4Fe-4S ferredoxins"/>
    <property type="match status" value="1"/>
</dbReference>
<keyword evidence="3" id="KW-1185">Reference proteome</keyword>
<sequence length="283" mass="30310">MKLAIASGKGGTGKSMTAANLAFTLASDRLVSLVDCDVEEPNLHLFFPSKTTPRDVTLPIPVIDESVCTYCGKCGEFCRYGAISVLPKKILFFADLCHSCGGCTLLCPEHAIHEVPKRIGTLSVSTPLPGLKLVTGTLDSGSPLAVPIIHAVKLEAESDPLVILDTAPGTSCPVVEALEGCDACILVTESTPFGLHDLELAVDVTKRLGIPAAVIINRSDGKDEETLRFCEQQDLPVLLTIPFSREIAAVQSRGDLLCRAYPEWQKAFRLVFSKAESLMEAKS</sequence>
<gene>
    <name evidence="2" type="ORF">ASJ83_00980</name>
</gene>
<dbReference type="Gene3D" id="3.40.50.300">
    <property type="entry name" value="P-loop containing nucleotide triphosphate hydrolases"/>
    <property type="match status" value="1"/>
</dbReference>
<dbReference type="PROSITE" id="PS00198">
    <property type="entry name" value="4FE4S_FER_1"/>
    <property type="match status" value="1"/>
</dbReference>
<dbReference type="SUPFAM" id="SSF52540">
    <property type="entry name" value="P-loop containing nucleoside triphosphate hydrolases"/>
    <property type="match status" value="1"/>
</dbReference>
<name>A0AAX0Q6Y2_9EURY</name>
<protein>
    <submittedName>
        <fullName evidence="2">ATPase</fullName>
    </submittedName>
</protein>
<evidence type="ECO:0000259" key="1">
    <source>
        <dbReference type="PROSITE" id="PS51379"/>
    </source>
</evidence>
<dbReference type="GO" id="GO:0016491">
    <property type="term" value="F:oxidoreductase activity"/>
    <property type="evidence" value="ECO:0007669"/>
    <property type="project" value="UniProtKB-ARBA"/>
</dbReference>
<dbReference type="Pfam" id="PF01656">
    <property type="entry name" value="CbiA"/>
    <property type="match status" value="1"/>
</dbReference>
<dbReference type="PANTHER" id="PTHR43063:SF1">
    <property type="entry name" value="4FE-4S CLUSTER CONTAINING PARA FAMILY ATPASE PROTEIN"/>
    <property type="match status" value="1"/>
</dbReference>
<feature type="domain" description="4Fe-4S ferredoxin-type" evidence="1">
    <location>
        <begin position="89"/>
        <end position="117"/>
    </location>
</feature>
<feature type="domain" description="4Fe-4S ferredoxin-type" evidence="1">
    <location>
        <begin position="59"/>
        <end position="88"/>
    </location>
</feature>
<comment type="caution">
    <text evidence="2">The sequence shown here is derived from an EMBL/GenBank/DDBJ whole genome shotgun (WGS) entry which is preliminary data.</text>
</comment>
<dbReference type="InterPro" id="IPR017896">
    <property type="entry name" value="4Fe4S_Fe-S-bd"/>
</dbReference>
<organism evidence="2 3">
    <name type="scientific">Methanocorpusculum parvum</name>
    <dbReference type="NCBI Taxonomy" id="2193"/>
    <lineage>
        <taxon>Archaea</taxon>
        <taxon>Methanobacteriati</taxon>
        <taxon>Methanobacteriota</taxon>
        <taxon>Stenosarchaea group</taxon>
        <taxon>Methanomicrobia</taxon>
        <taxon>Methanomicrobiales</taxon>
        <taxon>Methanocorpusculaceae</taxon>
        <taxon>Methanocorpusculum</taxon>
    </lineage>
</organism>
<evidence type="ECO:0000313" key="3">
    <source>
        <dbReference type="Proteomes" id="UP000243820"/>
    </source>
</evidence>
<evidence type="ECO:0000313" key="2">
    <source>
        <dbReference type="EMBL" id="PAV08909.1"/>
    </source>
</evidence>
<reference evidence="2 3" key="1">
    <citation type="journal article" date="2017" name="BMC Genomics">
        <title>Genomic analysis of methanogenic archaea reveals a shift towards energy conservation.</title>
        <authorList>
            <person name="Gilmore S.P."/>
            <person name="Henske J.K."/>
            <person name="Sexton J.A."/>
            <person name="Solomon K.V."/>
            <person name="Seppala S."/>
            <person name="Yoo J.I."/>
            <person name="Huyett L.M."/>
            <person name="Pressman A."/>
            <person name="Cogan J.Z."/>
            <person name="Kivenson V."/>
            <person name="Peng X."/>
            <person name="Tan Y."/>
            <person name="Valentine D.L."/>
            <person name="O'Malley M.A."/>
        </authorList>
    </citation>
    <scope>NUCLEOTIDE SEQUENCE [LARGE SCALE GENOMIC DNA]</scope>
    <source>
        <strain evidence="2 3">XII</strain>
    </source>
</reference>
<dbReference type="Pfam" id="PF00037">
    <property type="entry name" value="Fer4"/>
    <property type="match status" value="1"/>
</dbReference>
<dbReference type="RefSeq" id="WP_042696441.1">
    <property type="nucleotide sequence ID" value="NZ_LMVO01000034.1"/>
</dbReference>
<dbReference type="Proteomes" id="UP000243820">
    <property type="component" value="Unassembled WGS sequence"/>
</dbReference>
<dbReference type="AlphaFoldDB" id="A0AAX0Q6Y2"/>
<dbReference type="PROSITE" id="PS51379">
    <property type="entry name" value="4FE4S_FER_2"/>
    <property type="match status" value="2"/>
</dbReference>
<dbReference type="InterPro" id="IPR002586">
    <property type="entry name" value="CobQ/CobB/MinD/ParA_Nub-bd_dom"/>
</dbReference>
<dbReference type="PANTHER" id="PTHR43063">
    <property type="entry name" value="4FE-4S CLUSTER CONTAINING PARA FAMILY ATPASE PROTEIN"/>
    <property type="match status" value="1"/>
</dbReference>
<dbReference type="EMBL" id="LMVO01000034">
    <property type="protein sequence ID" value="PAV08909.1"/>
    <property type="molecule type" value="Genomic_DNA"/>
</dbReference>
<dbReference type="CDD" id="cd03110">
    <property type="entry name" value="SIMIBI_bact_arch"/>
    <property type="match status" value="1"/>
</dbReference>
<dbReference type="InterPro" id="IPR027417">
    <property type="entry name" value="P-loop_NTPase"/>
</dbReference>